<gene>
    <name evidence="1" type="ORF">OV079_05800</name>
</gene>
<name>A0A9X3EJ98_9BACT</name>
<dbReference type="Proteomes" id="UP001150924">
    <property type="component" value="Unassembled WGS sequence"/>
</dbReference>
<evidence type="ECO:0000313" key="1">
    <source>
        <dbReference type="EMBL" id="MCY1005092.1"/>
    </source>
</evidence>
<comment type="caution">
    <text evidence="1">The sequence shown here is derived from an EMBL/GenBank/DDBJ whole genome shotgun (WGS) entry which is preliminary data.</text>
</comment>
<organism evidence="1 2">
    <name type="scientific">Nannocystis pusilla</name>
    <dbReference type="NCBI Taxonomy" id="889268"/>
    <lineage>
        <taxon>Bacteria</taxon>
        <taxon>Pseudomonadati</taxon>
        <taxon>Myxococcota</taxon>
        <taxon>Polyangia</taxon>
        <taxon>Nannocystales</taxon>
        <taxon>Nannocystaceae</taxon>
        <taxon>Nannocystis</taxon>
    </lineage>
</organism>
<dbReference type="AlphaFoldDB" id="A0A9X3EJ98"/>
<sequence length="61" mass="6909">MPESPLWRTQWAMAFTSTEHASICTSWGAAKTVATWIVSHERDPGIHSREDDRVGELQRIA</sequence>
<evidence type="ECO:0000313" key="2">
    <source>
        <dbReference type="Proteomes" id="UP001150924"/>
    </source>
</evidence>
<keyword evidence="2" id="KW-1185">Reference proteome</keyword>
<protein>
    <submittedName>
        <fullName evidence="1">Uncharacterized protein</fullName>
    </submittedName>
</protein>
<proteinExistence type="predicted"/>
<dbReference type="EMBL" id="JAPNKE010000002">
    <property type="protein sequence ID" value="MCY1005092.1"/>
    <property type="molecule type" value="Genomic_DNA"/>
</dbReference>
<dbReference type="RefSeq" id="WP_267766716.1">
    <property type="nucleotide sequence ID" value="NZ_JAPNKE010000002.1"/>
</dbReference>
<reference evidence="1" key="1">
    <citation type="submission" date="2022-11" db="EMBL/GenBank/DDBJ databases">
        <title>Minimal conservation of predation-associated metabolite biosynthetic gene clusters underscores biosynthetic potential of Myxococcota including descriptions for ten novel species: Archangium lansinium sp. nov., Myxococcus landrumus sp. nov., Nannocystis bai.</title>
        <authorList>
            <person name="Ahearne A."/>
            <person name="Stevens C."/>
            <person name="Phillips K."/>
        </authorList>
    </citation>
    <scope>NUCLEOTIDE SEQUENCE</scope>
    <source>
        <strain evidence="1">Na p29</strain>
    </source>
</reference>
<accession>A0A9X3EJ98</accession>